<feature type="compositionally biased region" description="Basic and acidic residues" evidence="1">
    <location>
        <begin position="194"/>
        <end position="205"/>
    </location>
</feature>
<gene>
    <name evidence="2" type="ORF">ABVK25_001713</name>
</gene>
<evidence type="ECO:0000313" key="3">
    <source>
        <dbReference type="Proteomes" id="UP001590951"/>
    </source>
</evidence>
<accession>A0ABR4BK73</accession>
<dbReference type="Proteomes" id="UP001590951">
    <property type="component" value="Unassembled WGS sequence"/>
</dbReference>
<sequence length="252" mass="27914">MPPGRRSWTLPDMYWMMEESTLDHLWPDLSRQKARPEGKNGRCPGRANADHERHAAYNVYGTGSLKIELKTDSNDAKRASKATDAKVGEAREKATEENITIQAGKAADSGTFVSIPVLKPLENNLPEISKEDENFIQNAKSEDRRRTLRELIERRLGQIIATKKDAHIDQNANLEDTEHKMRASVDRTMDQMWEESDKSPAKERVLQGARRQAPGIGDDEGRTGCDECGCGCPEGGRSGDGAGVGGRRTGVR</sequence>
<organism evidence="2 3">
    <name type="scientific">Lepraria finkii</name>
    <dbReference type="NCBI Taxonomy" id="1340010"/>
    <lineage>
        <taxon>Eukaryota</taxon>
        <taxon>Fungi</taxon>
        <taxon>Dikarya</taxon>
        <taxon>Ascomycota</taxon>
        <taxon>Pezizomycotina</taxon>
        <taxon>Lecanoromycetes</taxon>
        <taxon>OSLEUM clade</taxon>
        <taxon>Lecanoromycetidae</taxon>
        <taxon>Lecanorales</taxon>
        <taxon>Lecanorineae</taxon>
        <taxon>Stereocaulaceae</taxon>
        <taxon>Lepraria</taxon>
    </lineage>
</organism>
<dbReference type="EMBL" id="JBHFEH010000003">
    <property type="protein sequence ID" value="KAL2058095.1"/>
    <property type="molecule type" value="Genomic_DNA"/>
</dbReference>
<name>A0ABR4BK73_9LECA</name>
<feature type="compositionally biased region" description="Gly residues" evidence="1">
    <location>
        <begin position="232"/>
        <end position="252"/>
    </location>
</feature>
<evidence type="ECO:0000256" key="1">
    <source>
        <dbReference type="SAM" id="MobiDB-lite"/>
    </source>
</evidence>
<protein>
    <submittedName>
        <fullName evidence="2">Uncharacterized protein</fullName>
    </submittedName>
</protein>
<reference evidence="2 3" key="1">
    <citation type="submission" date="2024-09" db="EMBL/GenBank/DDBJ databases">
        <title>Rethinking Asexuality: The Enigmatic Case of Functional Sexual Genes in Lepraria (Stereocaulaceae).</title>
        <authorList>
            <person name="Doellman M."/>
            <person name="Sun Y."/>
            <person name="Barcenas-Pena A."/>
            <person name="Lumbsch H.T."/>
            <person name="Grewe F."/>
        </authorList>
    </citation>
    <scope>NUCLEOTIDE SEQUENCE [LARGE SCALE GENOMIC DNA]</scope>
    <source>
        <strain evidence="2 3">Grewe 0041</strain>
    </source>
</reference>
<keyword evidence="3" id="KW-1185">Reference proteome</keyword>
<feature type="region of interest" description="Disordered" evidence="1">
    <location>
        <begin position="194"/>
        <end position="252"/>
    </location>
</feature>
<comment type="caution">
    <text evidence="2">The sequence shown here is derived from an EMBL/GenBank/DDBJ whole genome shotgun (WGS) entry which is preliminary data.</text>
</comment>
<evidence type="ECO:0000313" key="2">
    <source>
        <dbReference type="EMBL" id="KAL2058095.1"/>
    </source>
</evidence>
<proteinExistence type="predicted"/>